<proteinExistence type="predicted"/>
<organism evidence="2 3">
    <name type="scientific">Parasedimentitalea psychrophila</name>
    <dbReference type="NCBI Taxonomy" id="2997337"/>
    <lineage>
        <taxon>Bacteria</taxon>
        <taxon>Pseudomonadati</taxon>
        <taxon>Pseudomonadota</taxon>
        <taxon>Alphaproteobacteria</taxon>
        <taxon>Rhodobacterales</taxon>
        <taxon>Paracoccaceae</taxon>
        <taxon>Parasedimentitalea</taxon>
    </lineage>
</organism>
<keyword evidence="3" id="KW-1185">Reference proteome</keyword>
<reference evidence="2 3" key="1">
    <citation type="submission" date="2023-06" db="EMBL/GenBank/DDBJ databases">
        <title>Parasedimentitalea psychrophila sp. nov., a psychrophilic bacterium isolated from deep-sea sediment.</title>
        <authorList>
            <person name="Li A."/>
        </authorList>
    </citation>
    <scope>NUCLEOTIDE SEQUENCE [LARGE SCALE GENOMIC DNA]</scope>
    <source>
        <strain evidence="2 3">QS115</strain>
    </source>
</reference>
<dbReference type="EMBL" id="CP127247">
    <property type="protein sequence ID" value="WIY24812.1"/>
    <property type="molecule type" value="Genomic_DNA"/>
</dbReference>
<sequence>MPLFVIKMTAWSALILSSISASSTFASDYSGSTTAECLAEAACQETVLNRIETRMGGLDYSAGYPTDETVSRLYDEMDYQRAVLAHQMVIPPETKGMWK</sequence>
<feature type="signal peptide" evidence="1">
    <location>
        <begin position="1"/>
        <end position="26"/>
    </location>
</feature>
<dbReference type="Proteomes" id="UP001238334">
    <property type="component" value="Chromosome"/>
</dbReference>
<protein>
    <recommendedName>
        <fullName evidence="4">DUF4148 domain-containing protein</fullName>
    </recommendedName>
</protein>
<accession>A0A9Y2P282</accession>
<evidence type="ECO:0000256" key="1">
    <source>
        <dbReference type="SAM" id="SignalP"/>
    </source>
</evidence>
<evidence type="ECO:0008006" key="4">
    <source>
        <dbReference type="Google" id="ProtNLM"/>
    </source>
</evidence>
<dbReference type="AlphaFoldDB" id="A0A9Y2P282"/>
<dbReference type="KEGG" id="ppso:QPJ95_20295"/>
<evidence type="ECO:0000313" key="2">
    <source>
        <dbReference type="EMBL" id="WIY24812.1"/>
    </source>
</evidence>
<name>A0A9Y2P282_9RHOB</name>
<evidence type="ECO:0000313" key="3">
    <source>
        <dbReference type="Proteomes" id="UP001238334"/>
    </source>
</evidence>
<dbReference type="RefSeq" id="WP_270921246.1">
    <property type="nucleotide sequence ID" value="NZ_CP127247.1"/>
</dbReference>
<gene>
    <name evidence="2" type="ORF">QPJ95_20295</name>
</gene>
<keyword evidence="1" id="KW-0732">Signal</keyword>
<feature type="chain" id="PRO_5040755051" description="DUF4148 domain-containing protein" evidence="1">
    <location>
        <begin position="27"/>
        <end position="99"/>
    </location>
</feature>